<organism evidence="24 25">
    <name type="scientific">Electrophorus electricus</name>
    <name type="common">Electric eel</name>
    <name type="synonym">Gymnotus electricus</name>
    <dbReference type="NCBI Taxonomy" id="8005"/>
    <lineage>
        <taxon>Eukaryota</taxon>
        <taxon>Metazoa</taxon>
        <taxon>Chordata</taxon>
        <taxon>Craniata</taxon>
        <taxon>Vertebrata</taxon>
        <taxon>Euteleostomi</taxon>
        <taxon>Actinopterygii</taxon>
        <taxon>Neopterygii</taxon>
        <taxon>Teleostei</taxon>
        <taxon>Ostariophysi</taxon>
        <taxon>Gymnotiformes</taxon>
        <taxon>Gymnotoidei</taxon>
        <taxon>Gymnotidae</taxon>
        <taxon>Electrophorus</taxon>
    </lineage>
</organism>
<evidence type="ECO:0000256" key="12">
    <source>
        <dbReference type="ARBA" id="ARBA00023098"/>
    </source>
</evidence>
<dbReference type="InterPro" id="IPR000873">
    <property type="entry name" value="AMP-dep_synth/lig_dom"/>
</dbReference>
<evidence type="ECO:0000256" key="19">
    <source>
        <dbReference type="ARBA" id="ARBA00048666"/>
    </source>
</evidence>
<dbReference type="EC" id="6.2.1.3" evidence="15"/>
<protein>
    <recommendedName>
        <fullName evidence="21">Very long-chain fatty acid transport protein</fullName>
        <ecNumber evidence="15">6.2.1.3</ecNumber>
    </recommendedName>
    <alternativeName>
        <fullName evidence="17">Long-chain-fatty-acid--CoA ligase</fullName>
    </alternativeName>
    <alternativeName>
        <fullName evidence="22">Very-long-chain acyl-CoA synthetase</fullName>
    </alternativeName>
</protein>
<evidence type="ECO:0000256" key="13">
    <source>
        <dbReference type="ARBA" id="ARBA00023136"/>
    </source>
</evidence>
<dbReference type="PANTHER" id="PTHR43107">
    <property type="entry name" value="LONG-CHAIN FATTY ACID TRANSPORT PROTEIN"/>
    <property type="match status" value="1"/>
</dbReference>
<evidence type="ECO:0000256" key="2">
    <source>
        <dbReference type="ARBA" id="ARBA00006432"/>
    </source>
</evidence>
<evidence type="ECO:0000256" key="5">
    <source>
        <dbReference type="ARBA" id="ARBA00022598"/>
    </source>
</evidence>
<keyword evidence="5" id="KW-0436">Ligase</keyword>
<evidence type="ECO:0000256" key="9">
    <source>
        <dbReference type="ARBA" id="ARBA00022840"/>
    </source>
</evidence>
<dbReference type="GO" id="GO:0005524">
    <property type="term" value="F:ATP binding"/>
    <property type="evidence" value="ECO:0007669"/>
    <property type="project" value="UniProtKB-KW"/>
</dbReference>
<dbReference type="GO" id="GO:0001579">
    <property type="term" value="P:medium-chain fatty acid transport"/>
    <property type="evidence" value="ECO:0007669"/>
    <property type="project" value="TreeGrafter"/>
</dbReference>
<evidence type="ECO:0000256" key="8">
    <source>
        <dbReference type="ARBA" id="ARBA00022832"/>
    </source>
</evidence>
<dbReference type="GO" id="GO:0005743">
    <property type="term" value="C:mitochondrial inner membrane"/>
    <property type="evidence" value="ECO:0007669"/>
    <property type="project" value="TreeGrafter"/>
</dbReference>
<comment type="function">
    <text evidence="20">Acyl-CoA synthetase required for both the import of long chain fatty acids (LCFAs) (C14-C18) and the activation very long chain fatty acids (VLCFAs) (C20-C26) by esterification of the fatty acids into metabolically active CoA-thioesters for subsequent degradation or incorporation into phospholipids. The transport and fatty acyl-CoA synthetase activities are genetically separable and are thus independent activities. Esterifies VLCFAs in the peroxisome matrix. The VLCFAs are actively transported into peroxisomes by a PXA1-PXA2 heterodimeric transporter in the peroxisomal membrane.</text>
</comment>
<evidence type="ECO:0000256" key="11">
    <source>
        <dbReference type="ARBA" id="ARBA00023055"/>
    </source>
</evidence>
<keyword evidence="7" id="KW-0547">Nucleotide-binding</keyword>
<comment type="catalytic activity">
    <reaction evidence="16">
        <text>a very long-chain fatty acid + ATP + CoA = a very long-chain fatty acyl-CoA + AMP + diphosphate</text>
        <dbReference type="Rhea" id="RHEA:54536"/>
        <dbReference type="ChEBI" id="CHEBI:30616"/>
        <dbReference type="ChEBI" id="CHEBI:33019"/>
        <dbReference type="ChEBI" id="CHEBI:57287"/>
        <dbReference type="ChEBI" id="CHEBI:58950"/>
        <dbReference type="ChEBI" id="CHEBI:138261"/>
        <dbReference type="ChEBI" id="CHEBI:456215"/>
    </reaction>
    <physiologicalReaction direction="left-to-right" evidence="16">
        <dbReference type="Rhea" id="RHEA:54537"/>
    </physiologicalReaction>
</comment>
<keyword evidence="10" id="KW-1133">Transmembrane helix</keyword>
<dbReference type="GO" id="GO:0005886">
    <property type="term" value="C:plasma membrane"/>
    <property type="evidence" value="ECO:0007669"/>
    <property type="project" value="UniProtKB-SubCell"/>
</dbReference>
<evidence type="ECO:0000256" key="3">
    <source>
        <dbReference type="ARBA" id="ARBA00022448"/>
    </source>
</evidence>
<dbReference type="GO" id="GO:0005324">
    <property type="term" value="F:long-chain fatty acid transmembrane transporter activity"/>
    <property type="evidence" value="ECO:0007669"/>
    <property type="project" value="TreeGrafter"/>
</dbReference>
<accession>A0AAY5F431</accession>
<comment type="catalytic activity">
    <reaction evidence="19">
        <text>tetracosanoate + ATP + CoA = tetracosanoyl-CoA + AMP + diphosphate</text>
        <dbReference type="Rhea" id="RHEA:33639"/>
        <dbReference type="ChEBI" id="CHEBI:30616"/>
        <dbReference type="ChEBI" id="CHEBI:31014"/>
        <dbReference type="ChEBI" id="CHEBI:33019"/>
        <dbReference type="ChEBI" id="CHEBI:57287"/>
        <dbReference type="ChEBI" id="CHEBI:65052"/>
        <dbReference type="ChEBI" id="CHEBI:456215"/>
    </reaction>
    <physiologicalReaction direction="left-to-right" evidence="19">
        <dbReference type="Rhea" id="RHEA:33640"/>
    </physiologicalReaction>
</comment>
<dbReference type="SUPFAM" id="SSF56801">
    <property type="entry name" value="Acetyl-CoA synthetase-like"/>
    <property type="match status" value="1"/>
</dbReference>
<keyword evidence="12" id="KW-0443">Lipid metabolism</keyword>
<dbReference type="Proteomes" id="UP000314983">
    <property type="component" value="Chromosome 16"/>
</dbReference>
<evidence type="ECO:0000256" key="17">
    <source>
        <dbReference type="ARBA" id="ARBA00041297"/>
    </source>
</evidence>
<keyword evidence="6" id="KW-0812">Transmembrane</keyword>
<evidence type="ECO:0000256" key="18">
    <source>
        <dbReference type="ARBA" id="ARBA00046271"/>
    </source>
</evidence>
<dbReference type="Pfam" id="PF00501">
    <property type="entry name" value="AMP-binding"/>
    <property type="match status" value="1"/>
</dbReference>
<comment type="subcellular location">
    <subcellularLocation>
        <location evidence="1">Cell membrane</location>
        <topology evidence="1">Multi-pass membrane protein</topology>
    </subcellularLocation>
    <subcellularLocation>
        <location evidence="18">Peroxisome membrane</location>
    </subcellularLocation>
</comment>
<dbReference type="FunFam" id="3.30.300.30:FF:000002">
    <property type="entry name" value="Long-chain fatty acid transport protein 1"/>
    <property type="match status" value="1"/>
</dbReference>
<dbReference type="InterPro" id="IPR020845">
    <property type="entry name" value="AMP-binding_CS"/>
</dbReference>
<evidence type="ECO:0000313" key="25">
    <source>
        <dbReference type="Proteomes" id="UP000314983"/>
    </source>
</evidence>
<evidence type="ECO:0000256" key="14">
    <source>
        <dbReference type="ARBA" id="ARBA00023140"/>
    </source>
</evidence>
<keyword evidence="9" id="KW-0067">ATP-binding</keyword>
<dbReference type="InterPro" id="IPR045851">
    <property type="entry name" value="AMP-bd_C_sf"/>
</dbReference>
<evidence type="ECO:0000256" key="20">
    <source>
        <dbReference type="ARBA" id="ARBA00060276"/>
    </source>
</evidence>
<keyword evidence="25" id="KW-1185">Reference proteome</keyword>
<keyword evidence="14" id="KW-0576">Peroxisome</keyword>
<evidence type="ECO:0000256" key="15">
    <source>
        <dbReference type="ARBA" id="ARBA00026121"/>
    </source>
</evidence>
<evidence type="ECO:0000256" key="22">
    <source>
        <dbReference type="ARBA" id="ARBA00078285"/>
    </source>
</evidence>
<evidence type="ECO:0000256" key="10">
    <source>
        <dbReference type="ARBA" id="ARBA00022989"/>
    </source>
</evidence>
<comment type="similarity">
    <text evidence="2">Belongs to the ATP-dependent AMP-binding enzyme family.</text>
</comment>
<evidence type="ECO:0000313" key="24">
    <source>
        <dbReference type="Ensembl" id="ENSEEEP00000063777.1"/>
    </source>
</evidence>
<dbReference type="GeneTree" id="ENSGT00940000159323"/>
<reference evidence="24" key="2">
    <citation type="submission" date="2025-08" db="UniProtKB">
        <authorList>
            <consortium name="Ensembl"/>
        </authorList>
    </citation>
    <scope>IDENTIFICATION</scope>
</reference>
<evidence type="ECO:0000256" key="4">
    <source>
        <dbReference type="ARBA" id="ARBA00022475"/>
    </source>
</evidence>
<feature type="domain" description="AMP-dependent synthetase/ligase" evidence="23">
    <location>
        <begin position="90"/>
        <end position="421"/>
    </location>
</feature>
<dbReference type="PROSITE" id="PS00455">
    <property type="entry name" value="AMP_BINDING"/>
    <property type="match status" value="1"/>
</dbReference>
<evidence type="ECO:0000256" key="16">
    <source>
        <dbReference type="ARBA" id="ARBA00036527"/>
    </source>
</evidence>
<gene>
    <name evidence="24" type="primary">LOC113582849</name>
</gene>
<dbReference type="GO" id="GO:0005778">
    <property type="term" value="C:peroxisomal membrane"/>
    <property type="evidence" value="ECO:0007669"/>
    <property type="project" value="UniProtKB-SubCell"/>
</dbReference>
<evidence type="ECO:0000256" key="6">
    <source>
        <dbReference type="ARBA" id="ARBA00022692"/>
    </source>
</evidence>
<dbReference type="NCBIfam" id="NF006134">
    <property type="entry name" value="PRK08279.1"/>
    <property type="match status" value="1"/>
</dbReference>
<dbReference type="PANTHER" id="PTHR43107:SF7">
    <property type="entry name" value="LONG-CHAIN FATTY ACID TRANSPORT PROTEIN 1"/>
    <property type="match status" value="1"/>
</dbReference>
<dbReference type="InterPro" id="IPR042099">
    <property type="entry name" value="ANL_N_sf"/>
</dbReference>
<dbReference type="FunFam" id="3.40.50.12780:FF:000019">
    <property type="entry name" value="Long-chain fatty acid transporter"/>
    <property type="match status" value="1"/>
</dbReference>
<dbReference type="GO" id="GO:0090434">
    <property type="term" value="F:oleoyl-CoA ligase activity"/>
    <property type="evidence" value="ECO:0007669"/>
    <property type="project" value="TreeGrafter"/>
</dbReference>
<dbReference type="GO" id="GO:0005789">
    <property type="term" value="C:endoplasmic reticulum membrane"/>
    <property type="evidence" value="ECO:0007669"/>
    <property type="project" value="TreeGrafter"/>
</dbReference>
<keyword evidence="3" id="KW-0813">Transport</keyword>
<keyword evidence="8" id="KW-0276">Fatty acid metabolism</keyword>
<reference evidence="24" key="3">
    <citation type="submission" date="2025-09" db="UniProtKB">
        <authorList>
            <consortium name="Ensembl"/>
        </authorList>
    </citation>
    <scope>IDENTIFICATION</scope>
</reference>
<evidence type="ECO:0000259" key="23">
    <source>
        <dbReference type="Pfam" id="PF00501"/>
    </source>
</evidence>
<proteinExistence type="inferred from homology"/>
<keyword evidence="11" id="KW-0445">Lipid transport</keyword>
<sequence length="656" mass="73420">MGARDPVVCARRRDFGVCSPSLGLAQLLGASWPWSLAAGLGVYLGAGGWRFLRVAAQTISRDLSGLYVLVRVKFIVRRYLRTRSTVPSIFAQRVALHPDKPALVEEATGEVWSFSELDRRSNAIAHWALTEGWCSGDVVAIFMESRPIMVALWLGLAKVGVEAALINFNLRRDSLIHCIEVSQAHGMVFGVELVDAVAEVRGSLFSRMTFFWTGDLGAEQCLASFSAQQLDILLNSLPQTPPPVIHNKGFDDRLFYIYTSGTTGLPKPAIVVHSRFYRIAAFGYYSYRLHSDDIIYTCLPLYHSAGNIMGVGQCLIHGLTVVIRRKFSASRFWDDCVRYKCTVAQYIGEICRYLLSQPVRPSELSHQVRIAIGNGLRPDVWEAFANRFNIKHIGEFYGATECNCSIANLDGKVGACGFNSVILPNVYPIRLLKVKEESMELIRDSRGLCVPCGPGEPGILVGRINQKDPLRRFDGYVNQEATNKKIIHNVFTKGDSAYLSGDVMVMDELGYIYFRDRSGDTYRWRGENVSTTEVEGILSSLLNQRDVAVYGVSVPGVEGKAGMAVIADTTRNFNYDTFLQGVMKRLPSYARPIFLRLSPVVDTTGTFKIQKTRFQKEGYDPRHSTDRFYFLNSRMGRYVALTEEVYNDILEEKVSL</sequence>
<dbReference type="GO" id="GO:0044539">
    <property type="term" value="P:long-chain fatty acid import into cell"/>
    <property type="evidence" value="ECO:0007669"/>
    <property type="project" value="TreeGrafter"/>
</dbReference>
<evidence type="ECO:0000256" key="7">
    <source>
        <dbReference type="ARBA" id="ARBA00022741"/>
    </source>
</evidence>
<reference evidence="24 25" key="1">
    <citation type="submission" date="2020-05" db="EMBL/GenBank/DDBJ databases">
        <title>Electrophorus electricus (electric eel) genome, fEleEle1, primary haplotype.</title>
        <authorList>
            <person name="Myers G."/>
            <person name="Meyer A."/>
            <person name="Fedrigo O."/>
            <person name="Formenti G."/>
            <person name="Rhie A."/>
            <person name="Tracey A."/>
            <person name="Sims Y."/>
            <person name="Jarvis E.D."/>
        </authorList>
    </citation>
    <scope>NUCLEOTIDE SEQUENCE [LARGE SCALE GENOMIC DNA]</scope>
</reference>
<dbReference type="Gene3D" id="3.40.50.12780">
    <property type="entry name" value="N-terminal domain of ligase-like"/>
    <property type="match status" value="1"/>
</dbReference>
<dbReference type="Ensembl" id="ENSEEET00000065584.1">
    <property type="protein sequence ID" value="ENSEEEP00000063777.1"/>
    <property type="gene ID" value="ENSEEEG00000023087.2"/>
</dbReference>
<dbReference type="AlphaFoldDB" id="A0AAY5F431"/>
<evidence type="ECO:0000256" key="1">
    <source>
        <dbReference type="ARBA" id="ARBA00004651"/>
    </source>
</evidence>
<dbReference type="Gene3D" id="3.30.300.30">
    <property type="match status" value="1"/>
</dbReference>
<name>A0AAY5F431_ELEEL</name>
<keyword evidence="4" id="KW-1003">Cell membrane</keyword>
<evidence type="ECO:0000256" key="21">
    <source>
        <dbReference type="ARBA" id="ARBA00068795"/>
    </source>
</evidence>
<keyword evidence="13" id="KW-0472">Membrane</keyword>